<dbReference type="SUPFAM" id="SSF53067">
    <property type="entry name" value="Actin-like ATPase domain"/>
    <property type="match status" value="1"/>
</dbReference>
<dbReference type="InterPro" id="IPR000600">
    <property type="entry name" value="ROK"/>
</dbReference>
<feature type="compositionally biased region" description="Low complexity" evidence="1">
    <location>
        <begin position="144"/>
        <end position="154"/>
    </location>
</feature>
<dbReference type="Proteomes" id="UP000460626">
    <property type="component" value="Unassembled WGS sequence"/>
</dbReference>
<sequence>MSLVGVIEAGGTKFAAPPARPDGTLLDRMHMDTQADAKSFAKLANRFAVAARHGPIAALGVARFGPFDLDSASPAHGIFTTTLKPEWSGVNWHEALKLFGVPVAIDIHVNGAAMGERMAGAGRGRCTIAYTTISAGIGTSARSFSASRAPRGSRWAQARTGSSPPRLRWGCPPSSPPCRRWQSSCFTPA</sequence>
<protein>
    <submittedName>
        <fullName evidence="2">ROK family protein</fullName>
    </submittedName>
</protein>
<proteinExistence type="predicted"/>
<keyword evidence="3" id="KW-1185">Reference proteome</keyword>
<gene>
    <name evidence="2" type="ORF">GRI62_10790</name>
</gene>
<feature type="region of interest" description="Disordered" evidence="1">
    <location>
        <begin position="144"/>
        <end position="177"/>
    </location>
</feature>
<organism evidence="2 3">
    <name type="scientific">Aurantiacibacter arachoides</name>
    <dbReference type="NCBI Taxonomy" id="1850444"/>
    <lineage>
        <taxon>Bacteria</taxon>
        <taxon>Pseudomonadati</taxon>
        <taxon>Pseudomonadota</taxon>
        <taxon>Alphaproteobacteria</taxon>
        <taxon>Sphingomonadales</taxon>
        <taxon>Erythrobacteraceae</taxon>
        <taxon>Aurantiacibacter</taxon>
    </lineage>
</organism>
<dbReference type="RefSeq" id="WP_131453349.1">
    <property type="nucleotide sequence ID" value="NZ_BMJK01000002.1"/>
</dbReference>
<reference evidence="2 3" key="1">
    <citation type="submission" date="2019-12" db="EMBL/GenBank/DDBJ databases">
        <title>Genomic-based taxomic classification of the family Erythrobacteraceae.</title>
        <authorList>
            <person name="Xu L."/>
        </authorList>
    </citation>
    <scope>NUCLEOTIDE SEQUENCE [LARGE SCALE GENOMIC DNA]</scope>
    <source>
        <strain evidence="2 3">RC4-10-4</strain>
    </source>
</reference>
<evidence type="ECO:0000256" key="1">
    <source>
        <dbReference type="SAM" id="MobiDB-lite"/>
    </source>
</evidence>
<comment type="caution">
    <text evidence="2">The sequence shown here is derived from an EMBL/GenBank/DDBJ whole genome shotgun (WGS) entry which is preliminary data.</text>
</comment>
<accession>A0A845A577</accession>
<name>A0A845A577_9SPHN</name>
<dbReference type="Gene3D" id="3.30.420.40">
    <property type="match status" value="1"/>
</dbReference>
<evidence type="ECO:0000313" key="2">
    <source>
        <dbReference type="EMBL" id="MXO94087.1"/>
    </source>
</evidence>
<dbReference type="Pfam" id="PF00480">
    <property type="entry name" value="ROK"/>
    <property type="match status" value="1"/>
</dbReference>
<dbReference type="OrthoDB" id="9783435at2"/>
<dbReference type="EMBL" id="WTYH01000001">
    <property type="protein sequence ID" value="MXO94087.1"/>
    <property type="molecule type" value="Genomic_DNA"/>
</dbReference>
<dbReference type="AlphaFoldDB" id="A0A845A577"/>
<evidence type="ECO:0000313" key="3">
    <source>
        <dbReference type="Proteomes" id="UP000460626"/>
    </source>
</evidence>
<dbReference type="InterPro" id="IPR043129">
    <property type="entry name" value="ATPase_NBD"/>
</dbReference>